<protein>
    <submittedName>
        <fullName evidence="1">Uncharacterized protein</fullName>
    </submittedName>
</protein>
<accession>E9J0C1</accession>
<reference evidence="1" key="1">
    <citation type="journal article" date="2011" name="Proc. Natl. Acad. Sci. U.S.A.">
        <title>The genome of the fire ant Solenopsis invicta.</title>
        <authorList>
            <person name="Wurm Y."/>
            <person name="Wang J."/>
            <person name="Riba-Grognuz O."/>
            <person name="Corona M."/>
            <person name="Nygaard S."/>
            <person name="Hunt B.G."/>
            <person name="Ingram K.K."/>
            <person name="Falquet L."/>
            <person name="Nipitwattanaphon M."/>
            <person name="Gotzek D."/>
            <person name="Dijkstra M.B."/>
            <person name="Oettler J."/>
            <person name="Comtesse F."/>
            <person name="Shih C.J."/>
            <person name="Wu W.J."/>
            <person name="Yang C.C."/>
            <person name="Thomas J."/>
            <person name="Beaudoing E."/>
            <person name="Pradervand S."/>
            <person name="Flegel V."/>
            <person name="Cook E.D."/>
            <person name="Fabbretti R."/>
            <person name="Stockinger H."/>
            <person name="Long L."/>
            <person name="Farmerie W.G."/>
            <person name="Oakey J."/>
            <person name="Boomsma J.J."/>
            <person name="Pamilo P."/>
            <person name="Yi S.V."/>
            <person name="Heinze J."/>
            <person name="Goodisman M.A."/>
            <person name="Farinelli L."/>
            <person name="Harshman K."/>
            <person name="Hulo N."/>
            <person name="Cerutti L."/>
            <person name="Xenarios I."/>
            <person name="Shoemaker D."/>
            <person name="Keller L."/>
        </authorList>
    </citation>
    <scope>NUCLEOTIDE SEQUENCE [LARGE SCALE GENOMIC DNA]</scope>
</reference>
<sequence length="71" mass="8639">MYYGLAIRRNPDSIEKMRNKFGQLFFINFRRMKCHNTISARTVQIRGVHGREQRPLIFYMNTNIKRLTENF</sequence>
<name>E9J0C1_SOLIN</name>
<dbReference type="AlphaFoldDB" id="E9J0C1"/>
<feature type="non-terminal residue" evidence="1">
    <location>
        <position position="71"/>
    </location>
</feature>
<gene>
    <name evidence="1" type="ORF">SINV_09521</name>
</gene>
<evidence type="ECO:0000313" key="1">
    <source>
        <dbReference type="EMBL" id="EFZ13732.1"/>
    </source>
</evidence>
<proteinExistence type="predicted"/>
<dbReference type="EMBL" id="GL767407">
    <property type="protein sequence ID" value="EFZ13732.1"/>
    <property type="molecule type" value="Genomic_DNA"/>
</dbReference>
<dbReference type="HOGENOM" id="CLU_2743229_0_0_1"/>
<organism>
    <name type="scientific">Solenopsis invicta</name>
    <name type="common">Red imported fire ant</name>
    <name type="synonym">Solenopsis wagneri</name>
    <dbReference type="NCBI Taxonomy" id="13686"/>
    <lineage>
        <taxon>Eukaryota</taxon>
        <taxon>Metazoa</taxon>
        <taxon>Ecdysozoa</taxon>
        <taxon>Arthropoda</taxon>
        <taxon>Hexapoda</taxon>
        <taxon>Insecta</taxon>
        <taxon>Pterygota</taxon>
        <taxon>Neoptera</taxon>
        <taxon>Endopterygota</taxon>
        <taxon>Hymenoptera</taxon>
        <taxon>Apocrita</taxon>
        <taxon>Aculeata</taxon>
        <taxon>Formicoidea</taxon>
        <taxon>Formicidae</taxon>
        <taxon>Myrmicinae</taxon>
        <taxon>Solenopsis</taxon>
    </lineage>
</organism>